<dbReference type="RefSeq" id="WP_045024285.1">
    <property type="nucleotide sequence ID" value="NZ_JWJH01000024.1"/>
</dbReference>
<evidence type="ECO:0000256" key="3">
    <source>
        <dbReference type="ARBA" id="ARBA00022764"/>
    </source>
</evidence>
<evidence type="ECO:0000256" key="2">
    <source>
        <dbReference type="ARBA" id="ARBA00008520"/>
    </source>
</evidence>
<dbReference type="CDD" id="cd13585">
    <property type="entry name" value="PBP2_TMBP_like"/>
    <property type="match status" value="1"/>
</dbReference>
<comment type="subcellular location">
    <subcellularLocation>
        <location evidence="1">Periplasm</location>
    </subcellularLocation>
</comment>
<reference evidence="5 6" key="1">
    <citation type="submission" date="2015-03" db="EMBL/GenBank/DDBJ databases">
        <title>Draft Genome Sequences of Agrobacterium nepotum Strain 39/7T (= CFBP 7436T = LMG 26435T) and Agrobacterium sp. Strain KFB 330 (= CFBP 8308 = LMG 28674).</title>
        <authorList>
            <person name="Kuzmanovic N."/>
            <person name="Pulawska J."/>
            <person name="Obradovic A."/>
        </authorList>
    </citation>
    <scope>NUCLEOTIDE SEQUENCE [LARGE SCALE GENOMIC DNA]</scope>
    <source>
        <strain evidence="5 6">39/7</strain>
    </source>
</reference>
<dbReference type="PANTHER" id="PTHR43649">
    <property type="entry name" value="ARABINOSE-BINDING PROTEIN-RELATED"/>
    <property type="match status" value="1"/>
</dbReference>
<evidence type="ECO:0000313" key="5">
    <source>
        <dbReference type="EMBL" id="KJF65763.1"/>
    </source>
</evidence>
<feature type="signal peptide" evidence="4">
    <location>
        <begin position="1"/>
        <end position="23"/>
    </location>
</feature>
<evidence type="ECO:0000256" key="4">
    <source>
        <dbReference type="SAM" id="SignalP"/>
    </source>
</evidence>
<dbReference type="EMBL" id="JWJH01000024">
    <property type="protein sequence ID" value="KJF65763.1"/>
    <property type="molecule type" value="Genomic_DNA"/>
</dbReference>
<protein>
    <recommendedName>
        <fullName evidence="7">Sugar ABC transporter substrate-binding protein</fullName>
    </recommendedName>
</protein>
<evidence type="ECO:0008006" key="7">
    <source>
        <dbReference type="Google" id="ProtNLM"/>
    </source>
</evidence>
<comment type="caution">
    <text evidence="5">The sequence shown here is derived from an EMBL/GenBank/DDBJ whole genome shotgun (WGS) entry which is preliminary data.</text>
</comment>
<evidence type="ECO:0000313" key="6">
    <source>
        <dbReference type="Proteomes" id="UP000052068"/>
    </source>
</evidence>
<comment type="similarity">
    <text evidence="2">Belongs to the bacterial solute-binding protein 1 family.</text>
</comment>
<dbReference type="Pfam" id="PF01547">
    <property type="entry name" value="SBP_bac_1"/>
    <property type="match status" value="1"/>
</dbReference>
<accession>A0ABR5CLN6</accession>
<dbReference type="Gene3D" id="3.40.190.10">
    <property type="entry name" value="Periplasmic binding protein-like II"/>
    <property type="match status" value="1"/>
</dbReference>
<keyword evidence="6" id="KW-1185">Reference proteome</keyword>
<dbReference type="SUPFAM" id="SSF53850">
    <property type="entry name" value="Periplasmic binding protein-like II"/>
    <property type="match status" value="1"/>
</dbReference>
<evidence type="ECO:0000256" key="1">
    <source>
        <dbReference type="ARBA" id="ARBA00004418"/>
    </source>
</evidence>
<sequence length="426" mass="46588">MIRNTAFAVALATTAMTTSPAWAADVTLRYMSFDPVQLEQEKPAIAAFEAENPGIKVQAQALPQKDYWPNLSALAASGSLPDVMMMSSGYIQQWVEAGNLADLTSFTTSLNLAGYTESAVQVARIKGGLFAVPQSWQGPVLYYNQDAFDAAGLSYPTSGWTWRDFLAAAHKLTIDKNGDGNPDRWGYSVFGRYAQTDGWVYRNGGRYLNADATALQPNPQAISALSFLTDLVVKEKVAPPPKDMEGVRYQDIFPLGMAAMWVDGSWSISNNRTVIGNKFRWGIAEIPLGPDATPETTRAYAWPDMLAVGATSKNQKIATAFIKHMTDGSRSAKDFRGGKVPAFKEVAERAEWLERDQQPGNKEVILKIGQQQLYTGFSKNWDAWRGYGASGSGGVNGELDEVFNGRKSLNDAVKSFVDYGNGVLKR</sequence>
<dbReference type="PANTHER" id="PTHR43649:SF12">
    <property type="entry name" value="DIACETYLCHITOBIOSE BINDING PROTEIN DASA"/>
    <property type="match status" value="1"/>
</dbReference>
<dbReference type="Proteomes" id="UP000052068">
    <property type="component" value="Unassembled WGS sequence"/>
</dbReference>
<dbReference type="InterPro" id="IPR006059">
    <property type="entry name" value="SBP"/>
</dbReference>
<proteinExistence type="inferred from homology"/>
<dbReference type="InterPro" id="IPR050490">
    <property type="entry name" value="Bact_solute-bd_prot1"/>
</dbReference>
<gene>
    <name evidence="5" type="ORF">RS75_21475</name>
</gene>
<keyword evidence="3" id="KW-0574">Periplasm</keyword>
<organism evidence="5 6">
    <name type="scientific">Rhizobium nepotum 39/7</name>
    <dbReference type="NCBI Taxonomy" id="1368418"/>
    <lineage>
        <taxon>Bacteria</taxon>
        <taxon>Pseudomonadati</taxon>
        <taxon>Pseudomonadota</taxon>
        <taxon>Alphaproteobacteria</taxon>
        <taxon>Hyphomicrobiales</taxon>
        <taxon>Rhizobiaceae</taxon>
        <taxon>Rhizobium/Agrobacterium group</taxon>
        <taxon>Rhizobium</taxon>
    </lineage>
</organism>
<name>A0ABR5CLN6_9HYPH</name>
<keyword evidence="4" id="KW-0732">Signal</keyword>
<feature type="chain" id="PRO_5046185840" description="Sugar ABC transporter substrate-binding protein" evidence="4">
    <location>
        <begin position="24"/>
        <end position="426"/>
    </location>
</feature>